<proteinExistence type="predicted"/>
<protein>
    <recommendedName>
        <fullName evidence="3">3-keto-disaccharide hydrolase domain-containing protein</fullName>
    </recommendedName>
</protein>
<comment type="caution">
    <text evidence="1">The sequence shown here is derived from an EMBL/GenBank/DDBJ whole genome shotgun (WGS) entry which is preliminary data.</text>
</comment>
<organism evidence="1 2">
    <name type="scientific">Maribacter cobaltidurans</name>
    <dbReference type="NCBI Taxonomy" id="1178778"/>
    <lineage>
        <taxon>Bacteria</taxon>
        <taxon>Pseudomonadati</taxon>
        <taxon>Bacteroidota</taxon>
        <taxon>Flavobacteriia</taxon>
        <taxon>Flavobacteriales</taxon>
        <taxon>Flavobacteriaceae</taxon>
        <taxon>Maribacter</taxon>
    </lineage>
</organism>
<accession>A0ABU7IYP1</accession>
<dbReference type="Gene3D" id="2.60.120.560">
    <property type="entry name" value="Exo-inulinase, domain 1"/>
    <property type="match status" value="1"/>
</dbReference>
<name>A0ABU7IYP1_9FLAO</name>
<dbReference type="RefSeq" id="WP_272652787.1">
    <property type="nucleotide sequence ID" value="NZ_JAZDDG010000010.1"/>
</dbReference>
<evidence type="ECO:0000313" key="2">
    <source>
        <dbReference type="Proteomes" id="UP001356308"/>
    </source>
</evidence>
<evidence type="ECO:0008006" key="3">
    <source>
        <dbReference type="Google" id="ProtNLM"/>
    </source>
</evidence>
<keyword evidence="2" id="KW-1185">Reference proteome</keyword>
<dbReference type="EMBL" id="JAZDDG010000010">
    <property type="protein sequence ID" value="MEE1978110.1"/>
    <property type="molecule type" value="Genomic_DNA"/>
</dbReference>
<evidence type="ECO:0000313" key="1">
    <source>
        <dbReference type="EMBL" id="MEE1978110.1"/>
    </source>
</evidence>
<gene>
    <name evidence="1" type="ORF">V1I91_18680</name>
</gene>
<reference evidence="1 2" key="1">
    <citation type="submission" date="2024-01" db="EMBL/GenBank/DDBJ databases">
        <title>Maribacter spp. originated from different algae showed divergent polysaccharides utilization ability.</title>
        <authorList>
            <person name="Wang H."/>
            <person name="Wu Y."/>
        </authorList>
    </citation>
    <scope>NUCLEOTIDE SEQUENCE [LARGE SCALE GENOMIC DNA]</scope>
    <source>
        <strain evidence="1 2">PR1</strain>
    </source>
</reference>
<sequence>MINTTSMNITSKTNMALAAALCLTLFSYGQRKSKSQTKTIDFPMTETHWAKLTDNTEFVSYKGTQAVRSTDDRPFTIWLQDFEFSDGTIEYDMELKGQGFPSIYYRISPDTLNFETFYVRYFGTPDPKLRFATQYTAVVDKVNLWDMTDDYQAAVNLNETGWNHIKMVIHGKQMRVYVNDMKKPALWVPAMEGITENGAIGLEGDVIYANVKITPNATEDLPAIAGYDPTYNDPRYLREWQVTEPVDYPFGKDLLEGIPVNPGVQIDSIYLDENATWKTVWAGRRAMVNLTQVFGGPKNGNRRLVWLKTAIKAEKDIEKLLRLGFSDEVWVFINGKPLYQDRNFYGSPGMKFPKGRTSIENSAFTLPLQEGDNELLIGLSNYFYGWGIIARMEDTDGVWFK</sequence>
<dbReference type="Proteomes" id="UP001356308">
    <property type="component" value="Unassembled WGS sequence"/>
</dbReference>